<evidence type="ECO:0000313" key="3">
    <source>
        <dbReference type="WBParaSite" id="Pan_g1860.t1"/>
    </source>
</evidence>
<evidence type="ECO:0000256" key="1">
    <source>
        <dbReference type="SAM" id="MobiDB-lite"/>
    </source>
</evidence>
<reference evidence="3" key="2">
    <citation type="submission" date="2020-10" db="UniProtKB">
        <authorList>
            <consortium name="WormBaseParasite"/>
        </authorList>
    </citation>
    <scope>IDENTIFICATION</scope>
</reference>
<accession>A0A7E4VAE5</accession>
<evidence type="ECO:0000313" key="2">
    <source>
        <dbReference type="Proteomes" id="UP000492821"/>
    </source>
</evidence>
<feature type="region of interest" description="Disordered" evidence="1">
    <location>
        <begin position="77"/>
        <end position="117"/>
    </location>
</feature>
<dbReference type="AlphaFoldDB" id="A0A7E4VAE5"/>
<proteinExistence type="predicted"/>
<dbReference type="Proteomes" id="UP000492821">
    <property type="component" value="Unassembled WGS sequence"/>
</dbReference>
<keyword evidence="2" id="KW-1185">Reference proteome</keyword>
<dbReference type="WBParaSite" id="Pan_g1860.t1">
    <property type="protein sequence ID" value="Pan_g1860.t1"/>
    <property type="gene ID" value="Pan_g1860"/>
</dbReference>
<organism evidence="2 3">
    <name type="scientific">Panagrellus redivivus</name>
    <name type="common">Microworm</name>
    <dbReference type="NCBI Taxonomy" id="6233"/>
    <lineage>
        <taxon>Eukaryota</taxon>
        <taxon>Metazoa</taxon>
        <taxon>Ecdysozoa</taxon>
        <taxon>Nematoda</taxon>
        <taxon>Chromadorea</taxon>
        <taxon>Rhabditida</taxon>
        <taxon>Tylenchina</taxon>
        <taxon>Panagrolaimomorpha</taxon>
        <taxon>Panagrolaimoidea</taxon>
        <taxon>Panagrolaimidae</taxon>
        <taxon>Panagrellus</taxon>
    </lineage>
</organism>
<name>A0A7E4VAE5_PANRE</name>
<reference evidence="2" key="1">
    <citation type="journal article" date="2013" name="Genetics">
        <title>The draft genome and transcriptome of Panagrellus redivivus are shaped by the harsh demands of a free-living lifestyle.</title>
        <authorList>
            <person name="Srinivasan J."/>
            <person name="Dillman A.R."/>
            <person name="Macchietto M.G."/>
            <person name="Heikkinen L."/>
            <person name="Lakso M."/>
            <person name="Fracchia K.M."/>
            <person name="Antoshechkin I."/>
            <person name="Mortazavi A."/>
            <person name="Wong G."/>
            <person name="Sternberg P.W."/>
        </authorList>
    </citation>
    <scope>NUCLEOTIDE SEQUENCE [LARGE SCALE GENOMIC DNA]</scope>
    <source>
        <strain evidence="2">MT8872</strain>
    </source>
</reference>
<sequence length="134" mass="15001">MEVSSLLIHAPSKLALLNGEQHDIVETESGIEVGGEPLTFESWARMNSGPESDVIALIVKKRNFDNRVQLQPSVIDELDVSPKKAKSQLPPKPSLQTSDSDDDDDDFNPQNKARRTVVRAQQRCQYCYSRSLFS</sequence>
<protein>
    <submittedName>
        <fullName evidence="3">Uncharacterized protein</fullName>
    </submittedName>
</protein>